<reference evidence="6 7" key="1">
    <citation type="submission" date="2019-03" db="EMBL/GenBank/DDBJ databases">
        <title>Genomic Encyclopedia of Type Strains, Phase IV (KMG-IV): sequencing the most valuable type-strain genomes for metagenomic binning, comparative biology and taxonomic classification.</title>
        <authorList>
            <person name="Goeker M."/>
        </authorList>
    </citation>
    <scope>NUCLEOTIDE SEQUENCE [LARGE SCALE GENOMIC DNA]</scope>
    <source>
        <strain evidence="6 7">DSM 15969</strain>
    </source>
</reference>
<sequence length="230" mass="24300">MLVLFGLFLTIIVYILAKLLYRRSSAIALSPLIVCPVVLIALLTGFHISFAAYDRGGHLLSYMLQPATVAFAVPMYKYRTIIKTYLVELMVSVTVGAVVAILTSVGAAELLGIDPQIVTSLAPRSITTPMAMNVARVLGGDPAMTAVFVIVTGVIGVVLTSSALKWGSIKTPVTRGMMFGITAHGTGASKAYELGSLEGAIASLSMIFMGLITTVAAPLLVPFCFAIWRS</sequence>
<keyword evidence="2 5" id="KW-0812">Transmembrane</keyword>
<feature type="transmembrane region" description="Helical" evidence="5">
    <location>
        <begin position="85"/>
        <end position="108"/>
    </location>
</feature>
<dbReference type="GO" id="GO:0016787">
    <property type="term" value="F:hydrolase activity"/>
    <property type="evidence" value="ECO:0007669"/>
    <property type="project" value="UniProtKB-KW"/>
</dbReference>
<dbReference type="InterPro" id="IPR007300">
    <property type="entry name" value="CidB/LrgB"/>
</dbReference>
<evidence type="ECO:0000313" key="7">
    <source>
        <dbReference type="Proteomes" id="UP000295063"/>
    </source>
</evidence>
<evidence type="ECO:0000256" key="4">
    <source>
        <dbReference type="ARBA" id="ARBA00023136"/>
    </source>
</evidence>
<evidence type="ECO:0000256" key="5">
    <source>
        <dbReference type="SAM" id="Phobius"/>
    </source>
</evidence>
<proteinExistence type="predicted"/>
<dbReference type="PANTHER" id="PTHR30249">
    <property type="entry name" value="PUTATIVE SEROTONIN TRANSPORTER"/>
    <property type="match status" value="1"/>
</dbReference>
<dbReference type="PANTHER" id="PTHR30249:SF0">
    <property type="entry name" value="PLASTIDAL GLYCOLATE_GLYCERATE TRANSLOCATOR 1, CHLOROPLASTIC"/>
    <property type="match status" value="1"/>
</dbReference>
<evidence type="ECO:0000313" key="6">
    <source>
        <dbReference type="EMBL" id="TCL39343.1"/>
    </source>
</evidence>
<keyword evidence="3 5" id="KW-1133">Transmembrane helix</keyword>
<dbReference type="OrthoDB" id="9811701at2"/>
<feature type="transmembrane region" description="Helical" evidence="5">
    <location>
        <begin position="204"/>
        <end position="228"/>
    </location>
</feature>
<keyword evidence="7" id="KW-1185">Reference proteome</keyword>
<comment type="caution">
    <text evidence="6">The sequence shown here is derived from an EMBL/GenBank/DDBJ whole genome shotgun (WGS) entry which is preliminary data.</text>
</comment>
<keyword evidence="4 5" id="KW-0472">Membrane</keyword>
<keyword evidence="6" id="KW-0378">Hydrolase</keyword>
<name>A0A4R1Q3L5_9FIRM</name>
<organism evidence="6 7">
    <name type="scientific">Anaerospora hongkongensis</name>
    <dbReference type="NCBI Taxonomy" id="244830"/>
    <lineage>
        <taxon>Bacteria</taxon>
        <taxon>Bacillati</taxon>
        <taxon>Bacillota</taxon>
        <taxon>Negativicutes</taxon>
        <taxon>Selenomonadales</taxon>
        <taxon>Sporomusaceae</taxon>
        <taxon>Anaerospora</taxon>
    </lineage>
</organism>
<evidence type="ECO:0000256" key="1">
    <source>
        <dbReference type="ARBA" id="ARBA00004141"/>
    </source>
</evidence>
<evidence type="ECO:0000256" key="3">
    <source>
        <dbReference type="ARBA" id="ARBA00022989"/>
    </source>
</evidence>
<evidence type="ECO:0000256" key="2">
    <source>
        <dbReference type="ARBA" id="ARBA00022692"/>
    </source>
</evidence>
<dbReference type="EMBL" id="SLUI01000002">
    <property type="protein sequence ID" value="TCL39343.1"/>
    <property type="molecule type" value="Genomic_DNA"/>
</dbReference>
<dbReference type="RefSeq" id="WP_132075715.1">
    <property type="nucleotide sequence ID" value="NZ_SLUI01000002.1"/>
</dbReference>
<protein>
    <submittedName>
        <fullName evidence="6">Putative murein hydrolase (TIGR00659 family)</fullName>
    </submittedName>
</protein>
<feature type="transmembrane region" description="Helical" evidence="5">
    <location>
        <begin position="143"/>
        <end position="164"/>
    </location>
</feature>
<comment type="subcellular location">
    <subcellularLocation>
        <location evidence="1">Membrane</location>
        <topology evidence="1">Multi-pass membrane protein</topology>
    </subcellularLocation>
</comment>
<accession>A0A4R1Q3L5</accession>
<dbReference type="Pfam" id="PF04172">
    <property type="entry name" value="LrgB"/>
    <property type="match status" value="1"/>
</dbReference>
<feature type="transmembrane region" description="Helical" evidence="5">
    <location>
        <begin position="27"/>
        <end position="53"/>
    </location>
</feature>
<gene>
    <name evidence="6" type="ORF">EV210_102258</name>
</gene>
<dbReference type="AlphaFoldDB" id="A0A4R1Q3L5"/>
<dbReference type="GO" id="GO:0016020">
    <property type="term" value="C:membrane"/>
    <property type="evidence" value="ECO:0007669"/>
    <property type="project" value="UniProtKB-SubCell"/>
</dbReference>
<dbReference type="Proteomes" id="UP000295063">
    <property type="component" value="Unassembled WGS sequence"/>
</dbReference>